<protein>
    <submittedName>
        <fullName evidence="1">Uncharacterized protein</fullName>
    </submittedName>
</protein>
<keyword evidence="2" id="KW-1185">Reference proteome</keyword>
<organism evidence="1 2">
    <name type="scientific">Araneus ventricosus</name>
    <name type="common">Orbweaver spider</name>
    <name type="synonym">Epeira ventricosa</name>
    <dbReference type="NCBI Taxonomy" id="182803"/>
    <lineage>
        <taxon>Eukaryota</taxon>
        <taxon>Metazoa</taxon>
        <taxon>Ecdysozoa</taxon>
        <taxon>Arthropoda</taxon>
        <taxon>Chelicerata</taxon>
        <taxon>Arachnida</taxon>
        <taxon>Araneae</taxon>
        <taxon>Araneomorphae</taxon>
        <taxon>Entelegynae</taxon>
        <taxon>Araneoidea</taxon>
        <taxon>Araneidae</taxon>
        <taxon>Araneus</taxon>
    </lineage>
</organism>
<evidence type="ECO:0000313" key="1">
    <source>
        <dbReference type="EMBL" id="GBO34647.1"/>
    </source>
</evidence>
<dbReference type="Proteomes" id="UP000499080">
    <property type="component" value="Unassembled WGS sequence"/>
</dbReference>
<reference evidence="1 2" key="1">
    <citation type="journal article" date="2019" name="Sci. Rep.">
        <title>Orb-weaving spider Araneus ventricosus genome elucidates the spidroin gene catalogue.</title>
        <authorList>
            <person name="Kono N."/>
            <person name="Nakamura H."/>
            <person name="Ohtoshi R."/>
            <person name="Moran D.A.P."/>
            <person name="Shinohara A."/>
            <person name="Yoshida Y."/>
            <person name="Fujiwara M."/>
            <person name="Mori M."/>
            <person name="Tomita M."/>
            <person name="Arakawa K."/>
        </authorList>
    </citation>
    <scope>NUCLEOTIDE SEQUENCE [LARGE SCALE GENOMIC DNA]</scope>
</reference>
<gene>
    <name evidence="1" type="ORF">AVEN_189991_1</name>
</gene>
<proteinExistence type="predicted"/>
<comment type="caution">
    <text evidence="1">The sequence shown here is derived from an EMBL/GenBank/DDBJ whole genome shotgun (WGS) entry which is preliminary data.</text>
</comment>
<sequence length="110" mass="12584">MDDKVRIFITTRRKFFCINRGRRPLLDSDPEEKNCQKYTPTKLHRNLSRKTAILAGNNDCPLEELYLLHFEMRSAKQLIHSEAGGFHLNSTSNKSRPIVKSLKSGGLGII</sequence>
<evidence type="ECO:0000313" key="2">
    <source>
        <dbReference type="Proteomes" id="UP000499080"/>
    </source>
</evidence>
<accession>A0A4Y2WF07</accession>
<dbReference type="EMBL" id="BGPR01058491">
    <property type="protein sequence ID" value="GBO34647.1"/>
    <property type="molecule type" value="Genomic_DNA"/>
</dbReference>
<dbReference type="AlphaFoldDB" id="A0A4Y2WF07"/>
<name>A0A4Y2WF07_ARAVE</name>